<dbReference type="Proteomes" id="UP000007148">
    <property type="component" value="Unassembled WGS sequence"/>
</dbReference>
<sequence>MRINSKDPAGTHASTGNEHLAGVHQSRASIRSPNLEHNLNDSRQERHNGSTHTPRSKPPSSAVIEPRSALPQRRDNDKCNVLKKLMNSFTFFNVLVLLFAWLICFFPAAEKPIEESPWVDFVRAQKQFGLIPRSTSILRQGYSDIRKVGEILDELSGSVLNSTLVFRKPIVSQLQTVLDSATEADYRLLELEEAIRRAFDNVIKASQRNIHELEILLAPRDALTGFIPKSIQAYAVRRKRRRHLVSACDEMLTEVKPFVNGTD</sequence>
<evidence type="ECO:0000256" key="1">
    <source>
        <dbReference type="SAM" id="MobiDB-lite"/>
    </source>
</evidence>
<feature type="region of interest" description="Disordered" evidence="1">
    <location>
        <begin position="1"/>
        <end position="72"/>
    </location>
</feature>
<keyword evidence="4" id="KW-1185">Reference proteome</keyword>
<dbReference type="AlphaFoldDB" id="G4U043"/>
<dbReference type="InParanoid" id="G4U043"/>
<name>G4U043_SERID</name>
<gene>
    <name evidence="3" type="ORF">PIIN_10919</name>
</gene>
<dbReference type="HOGENOM" id="CLU_1058119_0_0_1"/>
<keyword evidence="2" id="KW-0472">Membrane</keyword>
<protein>
    <submittedName>
        <fullName evidence="3">Uncharacterized protein</fullName>
    </submittedName>
</protein>
<feature type="compositionally biased region" description="Polar residues" evidence="1">
    <location>
        <begin position="26"/>
        <end position="37"/>
    </location>
</feature>
<feature type="transmembrane region" description="Helical" evidence="2">
    <location>
        <begin position="90"/>
        <end position="109"/>
    </location>
</feature>
<reference evidence="3 4" key="1">
    <citation type="journal article" date="2011" name="PLoS Pathog.">
        <title>Endophytic Life Strategies Decoded by Genome and Transcriptome Analyses of the Mutualistic Root Symbiont Piriformospora indica.</title>
        <authorList>
            <person name="Zuccaro A."/>
            <person name="Lahrmann U."/>
            <person name="Guldener U."/>
            <person name="Langen G."/>
            <person name="Pfiffi S."/>
            <person name="Biedenkopf D."/>
            <person name="Wong P."/>
            <person name="Samans B."/>
            <person name="Grimm C."/>
            <person name="Basiewicz M."/>
            <person name="Murat C."/>
            <person name="Martin F."/>
            <person name="Kogel K.H."/>
        </authorList>
    </citation>
    <scope>NUCLEOTIDE SEQUENCE [LARGE SCALE GENOMIC DNA]</scope>
    <source>
        <strain evidence="3 4">DSM 11827</strain>
    </source>
</reference>
<comment type="caution">
    <text evidence="3">The sequence shown here is derived from an EMBL/GenBank/DDBJ whole genome shotgun (WGS) entry which is preliminary data.</text>
</comment>
<evidence type="ECO:0000256" key="2">
    <source>
        <dbReference type="SAM" id="Phobius"/>
    </source>
</evidence>
<keyword evidence="2" id="KW-0812">Transmembrane</keyword>
<dbReference type="EMBL" id="CAFZ01001122">
    <property type="protein sequence ID" value="CCA76936.1"/>
    <property type="molecule type" value="Genomic_DNA"/>
</dbReference>
<keyword evidence="2" id="KW-1133">Transmembrane helix</keyword>
<accession>G4U043</accession>
<organism evidence="3 4">
    <name type="scientific">Serendipita indica (strain DSM 11827)</name>
    <name type="common">Root endophyte fungus</name>
    <name type="synonym">Piriformospora indica</name>
    <dbReference type="NCBI Taxonomy" id="1109443"/>
    <lineage>
        <taxon>Eukaryota</taxon>
        <taxon>Fungi</taxon>
        <taxon>Dikarya</taxon>
        <taxon>Basidiomycota</taxon>
        <taxon>Agaricomycotina</taxon>
        <taxon>Agaricomycetes</taxon>
        <taxon>Sebacinales</taxon>
        <taxon>Serendipitaceae</taxon>
        <taxon>Serendipita</taxon>
    </lineage>
</organism>
<feature type="compositionally biased region" description="Basic and acidic residues" evidence="1">
    <location>
        <begin position="38"/>
        <end position="48"/>
    </location>
</feature>
<proteinExistence type="predicted"/>
<evidence type="ECO:0000313" key="3">
    <source>
        <dbReference type="EMBL" id="CCA76936.1"/>
    </source>
</evidence>
<evidence type="ECO:0000313" key="4">
    <source>
        <dbReference type="Proteomes" id="UP000007148"/>
    </source>
</evidence>